<keyword evidence="10" id="KW-1185">Reference proteome</keyword>
<evidence type="ECO:0000256" key="1">
    <source>
        <dbReference type="ARBA" id="ARBA00001957"/>
    </source>
</evidence>
<comment type="cofactor">
    <cofactor evidence="1">
        <name>pantetheine 4'-phosphate</name>
        <dbReference type="ChEBI" id="CHEBI:47942"/>
    </cofactor>
</comment>
<dbReference type="CDD" id="cd02440">
    <property type="entry name" value="AdoMet_MTases"/>
    <property type="match status" value="1"/>
</dbReference>
<evidence type="ECO:0000313" key="10">
    <source>
        <dbReference type="Proteomes" id="UP000029431"/>
    </source>
</evidence>
<dbReference type="PANTHER" id="PTHR45527:SF1">
    <property type="entry name" value="FATTY ACID SYNTHASE"/>
    <property type="match status" value="1"/>
</dbReference>
<dbReference type="EMBL" id="CP003355">
    <property type="protein sequence ID" value="AHD05616.1"/>
    <property type="molecule type" value="Genomic_DNA"/>
</dbReference>
<dbReference type="Gene3D" id="3.40.50.150">
    <property type="entry name" value="Vaccinia Virus protein VP39"/>
    <property type="match status" value="1"/>
</dbReference>
<dbReference type="InterPro" id="IPR000873">
    <property type="entry name" value="AMP-dep_synth/lig_dom"/>
</dbReference>
<dbReference type="Gene3D" id="3.30.559.10">
    <property type="entry name" value="Chloramphenicol acetyltransferase-like domain"/>
    <property type="match status" value="1"/>
</dbReference>
<dbReference type="Gene3D" id="1.10.1200.10">
    <property type="entry name" value="ACP-like"/>
    <property type="match status" value="1"/>
</dbReference>
<dbReference type="SUPFAM" id="SSF47336">
    <property type="entry name" value="ACP-like"/>
    <property type="match status" value="1"/>
</dbReference>
<dbReference type="GO" id="GO:0043041">
    <property type="term" value="P:amino acid activation for nonribosomal peptide biosynthetic process"/>
    <property type="evidence" value="ECO:0007669"/>
    <property type="project" value="TreeGrafter"/>
</dbReference>
<dbReference type="PANTHER" id="PTHR45527">
    <property type="entry name" value="NONRIBOSOMAL PEPTIDE SYNTHETASE"/>
    <property type="match status" value="1"/>
</dbReference>
<dbReference type="KEGG" id="plv:ERIC2_c18060"/>
<dbReference type="Pfam" id="PF00550">
    <property type="entry name" value="PP-binding"/>
    <property type="match status" value="1"/>
</dbReference>
<feature type="domain" description="Carrier" evidence="8">
    <location>
        <begin position="1237"/>
        <end position="1312"/>
    </location>
</feature>
<dbReference type="InterPro" id="IPR010071">
    <property type="entry name" value="AA_adenyl_dom"/>
</dbReference>
<dbReference type="InterPro" id="IPR025110">
    <property type="entry name" value="AMP-bd_C"/>
</dbReference>
<dbReference type="Proteomes" id="UP000029431">
    <property type="component" value="Chromosome"/>
</dbReference>
<gene>
    <name evidence="9" type="ORF">ERIC2_c18060</name>
</gene>
<evidence type="ECO:0000256" key="6">
    <source>
        <dbReference type="ARBA" id="ARBA00023194"/>
    </source>
</evidence>
<keyword evidence="3" id="KW-0596">Phosphopantetheine</keyword>
<dbReference type="CDD" id="cd19531">
    <property type="entry name" value="LCL_NRPS-like"/>
    <property type="match status" value="1"/>
</dbReference>
<reference evidence="9 10" key="1">
    <citation type="journal article" date="2014" name="PLoS ONE">
        <title>How to Kill the Honey Bee Larva: Genomic Potential and Virulence Mechanisms of Paenibacillus larvae.</title>
        <authorList>
            <person name="Djukic M."/>
            <person name="Brzuszkiewicz E."/>
            <person name="Funfhaus A."/>
            <person name="Voss J."/>
            <person name="Gollnow K."/>
            <person name="Poppinga L."/>
            <person name="Liesegang H."/>
            <person name="Garcia-Gonzalez E."/>
            <person name="Genersch E."/>
            <person name="Daniel R."/>
        </authorList>
    </citation>
    <scope>NUCLEOTIDE SEQUENCE [LARGE SCALE GENOMIC DNA]</scope>
    <source>
        <strain evidence="9 10">DSM 25430</strain>
    </source>
</reference>
<keyword evidence="4" id="KW-0597">Phosphoprotein</keyword>
<dbReference type="HOGENOM" id="CLU_238813_0_0_9"/>
<dbReference type="InterPro" id="IPR020845">
    <property type="entry name" value="AMP-binding_CS"/>
</dbReference>
<dbReference type="Pfam" id="PF00501">
    <property type="entry name" value="AMP-binding"/>
    <property type="match status" value="2"/>
</dbReference>
<keyword evidence="9" id="KW-0436">Ligase</keyword>
<dbReference type="InterPro" id="IPR045851">
    <property type="entry name" value="AMP-bd_C_sf"/>
</dbReference>
<keyword evidence="5" id="KW-0677">Repeat</keyword>
<dbReference type="InterPro" id="IPR029063">
    <property type="entry name" value="SAM-dependent_MTases_sf"/>
</dbReference>
<dbReference type="PROSITE" id="PS00455">
    <property type="entry name" value="AMP_BINDING"/>
    <property type="match status" value="1"/>
</dbReference>
<keyword evidence="6" id="KW-0045">Antibiotic biosynthesis</keyword>
<dbReference type="PROSITE" id="PS50075">
    <property type="entry name" value="CARRIER"/>
    <property type="match status" value="1"/>
</dbReference>
<dbReference type="Pfam" id="PF13193">
    <property type="entry name" value="AMP-binding_C"/>
    <property type="match status" value="1"/>
</dbReference>
<dbReference type="Gene3D" id="3.30.300.30">
    <property type="match status" value="1"/>
</dbReference>
<dbReference type="InterPro" id="IPR042099">
    <property type="entry name" value="ANL_N_sf"/>
</dbReference>
<dbReference type="GO" id="GO:0017000">
    <property type="term" value="P:antibiotic biosynthetic process"/>
    <property type="evidence" value="ECO:0007669"/>
    <property type="project" value="UniProtKB-KW"/>
</dbReference>
<dbReference type="InterPro" id="IPR013217">
    <property type="entry name" value="Methyltransf_12"/>
</dbReference>
<dbReference type="GO" id="GO:0031177">
    <property type="term" value="F:phosphopantetheine binding"/>
    <property type="evidence" value="ECO:0007669"/>
    <property type="project" value="TreeGrafter"/>
</dbReference>
<dbReference type="Gene3D" id="3.40.50.980">
    <property type="match status" value="2"/>
</dbReference>
<proteinExistence type="inferred from homology"/>
<dbReference type="InterPro" id="IPR001242">
    <property type="entry name" value="Condensation_dom"/>
</dbReference>
<dbReference type="InterPro" id="IPR036736">
    <property type="entry name" value="ACP-like_sf"/>
</dbReference>
<evidence type="ECO:0000256" key="2">
    <source>
        <dbReference type="ARBA" id="ARBA00006432"/>
    </source>
</evidence>
<dbReference type="GO" id="GO:0009403">
    <property type="term" value="P:toxin biosynthetic process"/>
    <property type="evidence" value="ECO:0007669"/>
    <property type="project" value="UniProtKB-ARBA"/>
</dbReference>
<dbReference type="PATRIC" id="fig|697284.3.peg.1731"/>
<dbReference type="Gene3D" id="3.30.559.30">
    <property type="entry name" value="Nonribosomal peptide synthetase, condensation domain"/>
    <property type="match status" value="2"/>
</dbReference>
<organism evidence="9 10">
    <name type="scientific">Paenibacillus larvae subsp. larvae DSM 25430</name>
    <dbReference type="NCBI Taxonomy" id="697284"/>
    <lineage>
        <taxon>Bacteria</taxon>
        <taxon>Bacillati</taxon>
        <taxon>Bacillota</taxon>
        <taxon>Bacilli</taxon>
        <taxon>Bacillales</taxon>
        <taxon>Paenibacillaceae</taxon>
        <taxon>Paenibacillus</taxon>
    </lineage>
</organism>
<name>V9W3K4_9BACL</name>
<dbReference type="SUPFAM" id="SSF53335">
    <property type="entry name" value="S-adenosyl-L-methionine-dependent methyltransferases"/>
    <property type="match status" value="1"/>
</dbReference>
<dbReference type="SUPFAM" id="SSF56801">
    <property type="entry name" value="Acetyl-CoA synthetase-like"/>
    <property type="match status" value="3"/>
</dbReference>
<evidence type="ECO:0000313" key="9">
    <source>
        <dbReference type="EMBL" id="AHD05616.1"/>
    </source>
</evidence>
<evidence type="ECO:0000256" key="5">
    <source>
        <dbReference type="ARBA" id="ARBA00022737"/>
    </source>
</evidence>
<protein>
    <submittedName>
        <fullName evidence="9">Putative non-ribosomal peptide ligase domain protein</fullName>
    </submittedName>
</protein>
<dbReference type="FunFam" id="3.30.300.30:FF:000010">
    <property type="entry name" value="Enterobactin synthetase component F"/>
    <property type="match status" value="1"/>
</dbReference>
<comment type="similarity">
    <text evidence="2">Belongs to the ATP-dependent AMP-binding enzyme family.</text>
</comment>
<dbReference type="GO" id="GO:0005829">
    <property type="term" value="C:cytosol"/>
    <property type="evidence" value="ECO:0007669"/>
    <property type="project" value="TreeGrafter"/>
</dbReference>
<dbReference type="eggNOG" id="COG1020">
    <property type="taxonomic scope" value="Bacteria"/>
</dbReference>
<keyword evidence="7" id="KW-0511">Multifunctional enzyme</keyword>
<dbReference type="Pfam" id="PF00668">
    <property type="entry name" value="Condensation"/>
    <property type="match status" value="2"/>
</dbReference>
<dbReference type="CDD" id="cd05930">
    <property type="entry name" value="A_NRPS"/>
    <property type="match status" value="1"/>
</dbReference>
<evidence type="ECO:0000256" key="7">
    <source>
        <dbReference type="ARBA" id="ARBA00023268"/>
    </source>
</evidence>
<evidence type="ECO:0000256" key="4">
    <source>
        <dbReference type="ARBA" id="ARBA00022553"/>
    </source>
</evidence>
<evidence type="ECO:0000256" key="3">
    <source>
        <dbReference type="ARBA" id="ARBA00022450"/>
    </source>
</evidence>
<dbReference type="FunFam" id="1.10.1200.10:FF:000005">
    <property type="entry name" value="Nonribosomal peptide synthetase 1"/>
    <property type="match status" value="1"/>
</dbReference>
<dbReference type="InterPro" id="IPR009081">
    <property type="entry name" value="PP-bd_ACP"/>
</dbReference>
<sequence>MNERKESMKTKAYSIHKAIAANQQIKERNYWLEQLSGEPPLEGFPAQGLSSVFSNQMNSSVHFQIDDHAAGRLITLANHSDARLHVILLTSLYILLFKYTGNEDIVMGSPIYRQEGIDGEFINTMLPLRTRVEAGMSFKELLLQVRQIVADAVEHQNFPIDLLFDQLREENQTADTSLYSTVVMLENIHDKRYLDAVAYRMLFHFVREDTGIRGTVHFDPDRYTEPAVKRIISHFTHLLGQALLQVGADIRELGILPEQERSQILLEFNGKRGYFPPDAAVSQLIEEQVQKTPDAVAVQCGEHTLTYRELNEQANRLAWLLKEKGSGPDKLAAVLCERSIPMLVGILGLFKAGGAYVPIDAAYPMERIRTMLSDSGASIVLTVSAVFAGSDEMYRGIVAGTSVEHIVYLDRLKQTEQDEALFRTERAVSLLERGESIVPGPEMALCSGNKTLAYEVYRERTGQLAGFLKNRLGNQRDGAGVLLDDSLDKLVAFSALQRLDLGYTVLDAMNPAGQLQDSGTSFLVTTSRYVDEVDRLLWESESLQGYVLLDEYDAASSEKQLQMRNIWEAVAEETSEALNDYGWSSSYGGKAFSLEEMQEYIGNFQTKLKPHLTKESKVLEVGCGHGLLLFHLAPDVKEYVATDLSGTIIERNRERARREGLSHVKLRQAAASEIGGIGESDFDVIVMSSVVHYFPNTLYLEEVIRSAIGLLKEEGILYLDDLLDHRKKGELAESTAAYKEANPGVPVKTSWDEDLFVDESFFQDLQQKYPEICGWESSRKLGTIDNELTRFRYDVMLRVNKKHAREENRRPSLSVQKGRYTWKNVRYCASCKDLEHLLETRGIEKLGTVVDQSAIAAMPADNPPGVNKPEDLCYVIYTSGSTGRPKGAMVEHRGMLNHLYAKIHDFRITGDSVIAQNASHCFDISVWQFFSALVTGGKVVIYPNELTLDAEAFIDHIQQDGVTILEVVPSYLSVLLEHLEPEQTGLEKLELLVVTGEALKPNLVGRWFGKYPGIRMANAYGPTEASDDITHYLMEQDPGRVMLPVGSPVQNMTIYIVDEAGELCPVGVKGEIWVAGIGVGRGYLNQEEKTREAFTEDPFAKEPGVRLYKTGDIGRWLEDGNIEFLGRKDDQVKIRGYRIEIGEVENRLSEIAGIKEAVVTVRGGEKTGKYLCAYVTGEEKIDTEKVKQELGRSLPDYMVPEYVVEMEKLPLTRNGKVDRKALPAPEKQGEGSVSYEAPVSGIEKKLAEIWGEVLDIDRVGVNDNFFERGGHSLKVTRLVAQIHKQTNVRLSYKDVFERPTIRLLAECMGKAEQHKFRVIKPAPEAAFYPLSSEQKRMFIQQQIYPESTSYNISLVYHVEGPLNKAKIKDAFNRLIQRHESLRTCFTLVEDNPVQRVLDHTEIDLSETVCEEEQIEEAIHSFIRPFHLEQAPLFRVGFIKQSSKNHILMIDMHHIISDGMSVDLIAADFFDLYAGVELPKLPIQYKDYVVWQNEKEYKEEVQKQEDYWMEVFEKDVSPLELPNDFKRNMGVLESEASIASFVIDKDLTGKVRDFAVCKNSSLFVLLLAVYNVILSKCCAQEDIVVGTATSGRNHDDLTRVVGMFVKTVPLRNFPAEDKIFSRFLEEVHQNSLLSFQNQDYPFDMLVSKLNLGRDLNRNPLFDTFFQIQYFEERKKEVGDLVFHPYTYKKNNTSQFELELSVEEEQEQIEFHFYYSTHLYKNKTIHKLWNDYLQVLRTVLQDDQVKLGDIRLGMENKKKKEIRKLHDSIQFNF</sequence>
<accession>V9W3K4</accession>
<dbReference type="GO" id="GO:0008610">
    <property type="term" value="P:lipid biosynthetic process"/>
    <property type="evidence" value="ECO:0007669"/>
    <property type="project" value="UniProtKB-ARBA"/>
</dbReference>
<evidence type="ECO:0000259" key="8">
    <source>
        <dbReference type="PROSITE" id="PS50075"/>
    </source>
</evidence>
<dbReference type="SUPFAM" id="SSF52777">
    <property type="entry name" value="CoA-dependent acyltransferases"/>
    <property type="match status" value="3"/>
</dbReference>
<dbReference type="NCBIfam" id="TIGR01733">
    <property type="entry name" value="AA-adenyl-dom"/>
    <property type="match status" value="1"/>
</dbReference>
<dbReference type="InterPro" id="IPR023213">
    <property type="entry name" value="CAT-like_dom_sf"/>
</dbReference>
<dbReference type="Gene3D" id="3.40.50.12780">
    <property type="entry name" value="N-terminal domain of ligase-like"/>
    <property type="match status" value="2"/>
</dbReference>
<dbReference type="GO" id="GO:0016874">
    <property type="term" value="F:ligase activity"/>
    <property type="evidence" value="ECO:0007669"/>
    <property type="project" value="UniProtKB-KW"/>
</dbReference>
<dbReference type="Pfam" id="PF08242">
    <property type="entry name" value="Methyltransf_12"/>
    <property type="match status" value="1"/>
</dbReference>